<dbReference type="PANTHER" id="PTHR32438:SF5">
    <property type="entry name" value="4-ALPHA-GLUCANOTRANSFERASE DPE1, CHLOROPLASTIC_AMYLOPLASTIC"/>
    <property type="match status" value="1"/>
</dbReference>
<proteinExistence type="inferred from homology"/>
<accession>A0A5B1CF56</accession>
<evidence type="ECO:0000256" key="6">
    <source>
        <dbReference type="ARBA" id="ARBA00022679"/>
    </source>
</evidence>
<dbReference type="Proteomes" id="UP000322699">
    <property type="component" value="Unassembled WGS sequence"/>
</dbReference>
<dbReference type="OrthoDB" id="9811841at2"/>
<dbReference type="GO" id="GO:0004134">
    <property type="term" value="F:4-alpha-glucanotransferase activity"/>
    <property type="evidence" value="ECO:0007669"/>
    <property type="project" value="UniProtKB-EC"/>
</dbReference>
<dbReference type="InterPro" id="IPR017853">
    <property type="entry name" value="GH"/>
</dbReference>
<dbReference type="EC" id="2.4.1.25" evidence="3 10"/>
<dbReference type="AlphaFoldDB" id="A0A5B1CF56"/>
<dbReference type="NCBIfam" id="NF011080">
    <property type="entry name" value="PRK14508.1-3"/>
    <property type="match status" value="1"/>
</dbReference>
<comment type="caution">
    <text evidence="11">The sequence shown here is derived from an EMBL/GenBank/DDBJ whole genome shotgun (WGS) entry which is preliminary data.</text>
</comment>
<evidence type="ECO:0000256" key="3">
    <source>
        <dbReference type="ARBA" id="ARBA00012560"/>
    </source>
</evidence>
<keyword evidence="7 10" id="KW-0119">Carbohydrate metabolism</keyword>
<gene>
    <name evidence="11" type="primary">malQ_1</name>
    <name evidence="11" type="ORF">LF1_13750</name>
</gene>
<keyword evidence="5 10" id="KW-0328">Glycosyltransferase</keyword>
<comment type="catalytic activity">
    <reaction evidence="1 10">
        <text>Transfers a segment of a (1-&gt;4)-alpha-D-glucan to a new position in an acceptor, which may be glucose or a (1-&gt;4)-alpha-D-glucan.</text>
        <dbReference type="EC" id="2.4.1.25"/>
    </reaction>
</comment>
<protein>
    <recommendedName>
        <fullName evidence="4 10">4-alpha-glucanotransferase</fullName>
        <ecNumber evidence="3 10">2.4.1.25</ecNumber>
    </recommendedName>
    <alternativeName>
        <fullName evidence="8 10">Amylomaltase</fullName>
    </alternativeName>
    <alternativeName>
        <fullName evidence="9 10">Disproportionating enzyme</fullName>
    </alternativeName>
</protein>
<evidence type="ECO:0000256" key="9">
    <source>
        <dbReference type="ARBA" id="ARBA00031501"/>
    </source>
</evidence>
<dbReference type="SUPFAM" id="SSF51445">
    <property type="entry name" value="(Trans)glycosidases"/>
    <property type="match status" value="1"/>
</dbReference>
<dbReference type="InterPro" id="IPR003385">
    <property type="entry name" value="Glyco_hydro_77"/>
</dbReference>
<evidence type="ECO:0000256" key="1">
    <source>
        <dbReference type="ARBA" id="ARBA00000439"/>
    </source>
</evidence>
<evidence type="ECO:0000256" key="10">
    <source>
        <dbReference type="RuleBase" id="RU361207"/>
    </source>
</evidence>
<dbReference type="GO" id="GO:0005975">
    <property type="term" value="P:carbohydrate metabolic process"/>
    <property type="evidence" value="ECO:0007669"/>
    <property type="project" value="InterPro"/>
</dbReference>
<evidence type="ECO:0000313" key="11">
    <source>
        <dbReference type="EMBL" id="KAA1258851.1"/>
    </source>
</evidence>
<dbReference type="EMBL" id="VRLW01000001">
    <property type="protein sequence ID" value="KAA1258851.1"/>
    <property type="molecule type" value="Genomic_DNA"/>
</dbReference>
<evidence type="ECO:0000256" key="2">
    <source>
        <dbReference type="ARBA" id="ARBA00005684"/>
    </source>
</evidence>
<dbReference type="NCBIfam" id="TIGR00217">
    <property type="entry name" value="malQ"/>
    <property type="match status" value="1"/>
</dbReference>
<evidence type="ECO:0000256" key="4">
    <source>
        <dbReference type="ARBA" id="ARBA00020295"/>
    </source>
</evidence>
<dbReference type="Gene3D" id="3.20.20.80">
    <property type="entry name" value="Glycosidases"/>
    <property type="match status" value="1"/>
</dbReference>
<comment type="similarity">
    <text evidence="2 10">Belongs to the disproportionating enzyme family.</text>
</comment>
<name>A0A5B1CF56_9BACT</name>
<keyword evidence="6 10" id="KW-0808">Transferase</keyword>
<evidence type="ECO:0000256" key="8">
    <source>
        <dbReference type="ARBA" id="ARBA00031423"/>
    </source>
</evidence>
<dbReference type="RefSeq" id="WP_068267258.1">
    <property type="nucleotide sequence ID" value="NZ_LWSK01000176.1"/>
</dbReference>
<sequence>MSGLLGRRSSGVLCHVTSLSSEHGVGDLGPTSRRFVDFLVDAGQTIWQMLPLCPPARNDSPYSCYSAMAGNPVMISPDRLVSDGLISAEELSSFAGELAMGDDANFVDFDRVIRGKASLLKLAHNRFKQSPPAGLTHQFESFKTSSADWLDDFARYDALMRKHDQIDWSFWPKEIALRDIAAMQRTDEELAEQIEHAKFVQFIFDHQWMSLRKYANDRGVLLCGDMPIFVAHESADVWANQSLFSLDETGRPSLVAGVPPDYFSKTGQLWGNPQYDWNALEATDYQWWTDRFARTLQQFDMLRVDHFRAFEAYWEIPATAETAVDGKWVTGPGEAPFRAAEDKLGEMLIIAEDLGLITDAVYELRDALGFPGMRVMQFGYGSADDDYHRPSAYPPHCVAYTGTHDNDTVIGWYESQINDDGFRELISDVVVSEDNIHLQLIKSVLGSAADTTIIPIQDLLGLGNEAKMNTPGEAKGNWAWCLAPDQLTATHAVQLKWITEETDRLAYVEI</sequence>
<evidence type="ECO:0000256" key="5">
    <source>
        <dbReference type="ARBA" id="ARBA00022676"/>
    </source>
</evidence>
<evidence type="ECO:0000256" key="7">
    <source>
        <dbReference type="ARBA" id="ARBA00023277"/>
    </source>
</evidence>
<organism evidence="11 12">
    <name type="scientific">Rubripirellula obstinata</name>
    <dbReference type="NCBI Taxonomy" id="406547"/>
    <lineage>
        <taxon>Bacteria</taxon>
        <taxon>Pseudomonadati</taxon>
        <taxon>Planctomycetota</taxon>
        <taxon>Planctomycetia</taxon>
        <taxon>Pirellulales</taxon>
        <taxon>Pirellulaceae</taxon>
        <taxon>Rubripirellula</taxon>
    </lineage>
</organism>
<evidence type="ECO:0000313" key="12">
    <source>
        <dbReference type="Proteomes" id="UP000322699"/>
    </source>
</evidence>
<dbReference type="Pfam" id="PF02446">
    <property type="entry name" value="Glyco_hydro_77"/>
    <property type="match status" value="1"/>
</dbReference>
<keyword evidence="12" id="KW-1185">Reference proteome</keyword>
<dbReference type="PANTHER" id="PTHR32438">
    <property type="entry name" value="4-ALPHA-GLUCANOTRANSFERASE DPE1, CHLOROPLASTIC/AMYLOPLASTIC"/>
    <property type="match status" value="1"/>
</dbReference>
<reference evidence="11 12" key="1">
    <citation type="submission" date="2019-08" db="EMBL/GenBank/DDBJ databases">
        <title>Deep-cultivation of Planctomycetes and their phenomic and genomic characterization uncovers novel biology.</title>
        <authorList>
            <person name="Wiegand S."/>
            <person name="Jogler M."/>
            <person name="Boedeker C."/>
            <person name="Pinto D."/>
            <person name="Vollmers J."/>
            <person name="Rivas-Marin E."/>
            <person name="Kohn T."/>
            <person name="Peeters S.H."/>
            <person name="Heuer A."/>
            <person name="Rast P."/>
            <person name="Oberbeckmann S."/>
            <person name="Bunk B."/>
            <person name="Jeske O."/>
            <person name="Meyerdierks A."/>
            <person name="Storesund J.E."/>
            <person name="Kallscheuer N."/>
            <person name="Luecker S."/>
            <person name="Lage O.M."/>
            <person name="Pohl T."/>
            <person name="Merkel B.J."/>
            <person name="Hornburger P."/>
            <person name="Mueller R.-W."/>
            <person name="Bruemmer F."/>
            <person name="Labrenz M."/>
            <person name="Spormann A.M."/>
            <person name="Op Den Camp H."/>
            <person name="Overmann J."/>
            <person name="Amann R."/>
            <person name="Jetten M.S.M."/>
            <person name="Mascher T."/>
            <person name="Medema M.H."/>
            <person name="Devos D.P."/>
            <person name="Kaster A.-K."/>
            <person name="Ovreas L."/>
            <person name="Rohde M."/>
            <person name="Galperin M.Y."/>
            <person name="Jogler C."/>
        </authorList>
    </citation>
    <scope>NUCLEOTIDE SEQUENCE [LARGE SCALE GENOMIC DNA]</scope>
    <source>
        <strain evidence="11 12">LF1</strain>
    </source>
</reference>